<dbReference type="Pfam" id="PF13041">
    <property type="entry name" value="PPR_2"/>
    <property type="match status" value="4"/>
</dbReference>
<dbReference type="InterPro" id="IPR011990">
    <property type="entry name" value="TPR-like_helical_dom_sf"/>
</dbReference>
<feature type="repeat" description="PPR" evidence="2">
    <location>
        <begin position="391"/>
        <end position="425"/>
    </location>
</feature>
<dbReference type="PANTHER" id="PTHR47932">
    <property type="entry name" value="ATPASE EXPRESSION PROTEIN 3"/>
    <property type="match status" value="1"/>
</dbReference>
<dbReference type="AlphaFoldDB" id="A0A835R0Q7"/>
<gene>
    <name evidence="3" type="ORF">HPP92_011504</name>
</gene>
<evidence type="ECO:0000313" key="4">
    <source>
        <dbReference type="Proteomes" id="UP000636800"/>
    </source>
</evidence>
<feature type="repeat" description="PPR" evidence="2">
    <location>
        <begin position="463"/>
        <end position="497"/>
    </location>
</feature>
<evidence type="ECO:0000256" key="1">
    <source>
        <dbReference type="ARBA" id="ARBA00022737"/>
    </source>
</evidence>
<feature type="repeat" description="PPR" evidence="2">
    <location>
        <begin position="603"/>
        <end position="637"/>
    </location>
</feature>
<comment type="caution">
    <text evidence="3">The sequence shown here is derived from an EMBL/GenBank/DDBJ whole genome shotgun (WGS) entry which is preliminary data.</text>
</comment>
<dbReference type="OrthoDB" id="408631at2759"/>
<dbReference type="Pfam" id="PF12854">
    <property type="entry name" value="PPR_1"/>
    <property type="match status" value="3"/>
</dbReference>
<evidence type="ECO:0000313" key="3">
    <source>
        <dbReference type="EMBL" id="KAG0480646.1"/>
    </source>
</evidence>
<keyword evidence="4" id="KW-1185">Reference proteome</keyword>
<reference evidence="3 4" key="1">
    <citation type="journal article" date="2020" name="Nat. Food">
        <title>A phased Vanilla planifolia genome enables genetic improvement of flavour and production.</title>
        <authorList>
            <person name="Hasing T."/>
            <person name="Tang H."/>
            <person name="Brym M."/>
            <person name="Khazi F."/>
            <person name="Huang T."/>
            <person name="Chambers A.H."/>
        </authorList>
    </citation>
    <scope>NUCLEOTIDE SEQUENCE [LARGE SCALE GENOMIC DNA]</scope>
    <source>
        <tissue evidence="3">Leaf</tissue>
    </source>
</reference>
<dbReference type="InterPro" id="IPR002885">
    <property type="entry name" value="PPR_rpt"/>
</dbReference>
<sequence>MHSPKKLVSPLLLLRRRSFLQRHALISSAVGDSFPNDVPLREDLRSQDDDHLRTRLSSSDRISPSDLLHLFRSISSSSAALRLFDYCRLTGLEAASHSHGPFAFQAIFELAAREHDPVDLPRLKKLLLLSKEHGYTLTPESAAFLVRSFSHGRSPSDTFLAFRYFDRSLRRTPLCNHVLSSILRSPNSNHRADALSLLGDMLSPDSPCPPDSSTCSILFLALSRGSQPADDEMLRIVVKMAKNYGIFPTDTSQFTKVVVGLCRAGRTAMAWDLVHAINNAGGAVKTPVWNSLLTGLSKDRDTSRMKLVLSAMEAYGSANVFTYGIVINHLCKSRNIDYALEVFGKMTQPDSAASPDTVIFNNLIDGLCKVGRTGDGLALLNKMKTHHCDPNTITFNTLINGFCKAGDIQTAEELMARMDKEGVAPNIVTLNTVISGMCKIGMVSTALSFFHQKKAIWDDAKGNTVTYCTLIGAFLHANNLGKAMELFNEMIHEGNPPDAVTYFTLISGLSMAGRMDDASSVASRMKSDGFQLDTKSYNILIAGFGKRKKVDKARQLFEEMKETGIKPDVITYNTLIDTYSKAGDLPTAQTLLTKMMDDNCKPSLVTYGALIHGFCKNGDRDGAVKIFQSMQDSKLQPNSAIYNILIDSFCKGGDIGLAFELFDEMKGCGLHPNAITYNAMMRGLCEKNMSGKAFELMEAMRGEGCDPDFTTMEILTGWLPAIGETGRLKRFMQGKEASSS</sequence>
<protein>
    <recommendedName>
        <fullName evidence="5">Pentatricopeptide repeat-containing protein</fullName>
    </recommendedName>
</protein>
<feature type="repeat" description="PPR" evidence="2">
    <location>
        <begin position="319"/>
        <end position="353"/>
    </location>
</feature>
<feature type="repeat" description="PPR" evidence="2">
    <location>
        <begin position="533"/>
        <end position="567"/>
    </location>
</feature>
<name>A0A835R0Q7_VANPL</name>
<dbReference type="PROSITE" id="PS51375">
    <property type="entry name" value="PPR"/>
    <property type="match status" value="10"/>
</dbReference>
<dbReference type="Pfam" id="PF01535">
    <property type="entry name" value="PPR"/>
    <property type="match status" value="1"/>
</dbReference>
<feature type="repeat" description="PPR" evidence="2">
    <location>
        <begin position="673"/>
        <end position="707"/>
    </location>
</feature>
<feature type="repeat" description="PPR" evidence="2">
    <location>
        <begin position="568"/>
        <end position="602"/>
    </location>
</feature>
<dbReference type="Proteomes" id="UP000636800">
    <property type="component" value="Chromosome 5"/>
</dbReference>
<dbReference type="SUPFAM" id="SSF81901">
    <property type="entry name" value="HCP-like"/>
    <property type="match status" value="2"/>
</dbReference>
<dbReference type="GO" id="GO:0003729">
    <property type="term" value="F:mRNA binding"/>
    <property type="evidence" value="ECO:0007669"/>
    <property type="project" value="TreeGrafter"/>
</dbReference>
<evidence type="ECO:0000256" key="2">
    <source>
        <dbReference type="PROSITE-ProRule" id="PRU00708"/>
    </source>
</evidence>
<proteinExistence type="predicted"/>
<keyword evidence="1" id="KW-0677">Repeat</keyword>
<evidence type="ECO:0008006" key="5">
    <source>
        <dbReference type="Google" id="ProtNLM"/>
    </source>
</evidence>
<feature type="repeat" description="PPR" evidence="2">
    <location>
        <begin position="356"/>
        <end position="390"/>
    </location>
</feature>
<accession>A0A835R0Q7</accession>
<dbReference type="EMBL" id="JADCNL010000005">
    <property type="protein sequence ID" value="KAG0480646.1"/>
    <property type="molecule type" value="Genomic_DNA"/>
</dbReference>
<feature type="repeat" description="PPR" evidence="2">
    <location>
        <begin position="498"/>
        <end position="532"/>
    </location>
</feature>
<dbReference type="PANTHER" id="PTHR47932:SF34">
    <property type="entry name" value="OS10G0147250 PROTEIN"/>
    <property type="match status" value="1"/>
</dbReference>
<feature type="repeat" description="PPR" evidence="2">
    <location>
        <begin position="638"/>
        <end position="672"/>
    </location>
</feature>
<organism evidence="3 4">
    <name type="scientific">Vanilla planifolia</name>
    <name type="common">Vanilla</name>
    <dbReference type="NCBI Taxonomy" id="51239"/>
    <lineage>
        <taxon>Eukaryota</taxon>
        <taxon>Viridiplantae</taxon>
        <taxon>Streptophyta</taxon>
        <taxon>Embryophyta</taxon>
        <taxon>Tracheophyta</taxon>
        <taxon>Spermatophyta</taxon>
        <taxon>Magnoliopsida</taxon>
        <taxon>Liliopsida</taxon>
        <taxon>Asparagales</taxon>
        <taxon>Orchidaceae</taxon>
        <taxon>Vanilloideae</taxon>
        <taxon>Vanilleae</taxon>
        <taxon>Vanilla</taxon>
    </lineage>
</organism>
<dbReference type="Gene3D" id="1.25.40.10">
    <property type="entry name" value="Tetratricopeptide repeat domain"/>
    <property type="match status" value="7"/>
</dbReference>
<dbReference type="NCBIfam" id="TIGR00756">
    <property type="entry name" value="PPR"/>
    <property type="match status" value="11"/>
</dbReference>